<evidence type="ECO:0000259" key="1">
    <source>
        <dbReference type="Pfam" id="PF01636"/>
    </source>
</evidence>
<dbReference type="GO" id="GO:0016740">
    <property type="term" value="F:transferase activity"/>
    <property type="evidence" value="ECO:0007669"/>
    <property type="project" value="UniProtKB-KW"/>
</dbReference>
<accession>A0A7K1UK91</accession>
<proteinExistence type="predicted"/>
<dbReference type="RefSeq" id="WP_157324326.1">
    <property type="nucleotide sequence ID" value="NZ_BMFX01000004.1"/>
</dbReference>
<dbReference type="InterPro" id="IPR002575">
    <property type="entry name" value="Aminoglycoside_PTrfase"/>
</dbReference>
<reference evidence="2 3" key="1">
    <citation type="submission" date="2019-12" db="EMBL/GenBank/DDBJ databases">
        <title>Nesterenkonia muleiensis sp. nov., a novel actinobacterium isolated from sap of Populus euphratica.</title>
        <authorList>
            <person name="Wang R."/>
        </authorList>
    </citation>
    <scope>NUCLEOTIDE SEQUENCE [LARGE SCALE GENOMIC DNA]</scope>
    <source>
        <strain evidence="2 3">F10</strain>
    </source>
</reference>
<dbReference type="InterPro" id="IPR011009">
    <property type="entry name" value="Kinase-like_dom_sf"/>
</dbReference>
<organism evidence="2 3">
    <name type="scientific">Nesterenkonia alkaliphila</name>
    <dbReference type="NCBI Taxonomy" id="1463631"/>
    <lineage>
        <taxon>Bacteria</taxon>
        <taxon>Bacillati</taxon>
        <taxon>Actinomycetota</taxon>
        <taxon>Actinomycetes</taxon>
        <taxon>Micrococcales</taxon>
        <taxon>Micrococcaceae</taxon>
        <taxon>Nesterenkonia</taxon>
    </lineage>
</organism>
<sequence>MNWEVERLLRSPQIEVLLQTALRSSGLELEHWALDRVYSRPHAESSARFQVQASGHQLTLVASTRQLTEGQRDQLGAVRCESEAGSLHIWAHPTDPELPGLRVVEDHAQLAERLTPLLQRQLRIEQVELVVLRPLRRAVYRVVAASDLGYRTLFLKVVRPHKLPELLARHLACSLIPSTADLGDGILAVDQAPGLALTDLLYLPSSPMPGVRIDPQVILRALDSLLPQALQLPARTAPPQRFASFEPALIAGGAHPQRVQVLVQRIQAQLHRHSRPLVPTHGDFHPANLFLTEDAAHPAALIDGDTVGPGHRVDDLSMMFAHLLALPSYDAAGYQTVPQLVQDLWYAVGGMAYEPADLVARTAASMIALAPGARGPEQLDYYLGATEYILDSGSIAVAQHTHFGEM</sequence>
<feature type="domain" description="Aminoglycoside phosphotransferase" evidence="1">
    <location>
        <begin position="218"/>
        <end position="322"/>
    </location>
</feature>
<dbReference type="EMBL" id="WRPM01000077">
    <property type="protein sequence ID" value="MVT26907.1"/>
    <property type="molecule type" value="Genomic_DNA"/>
</dbReference>
<name>A0A7K1UK91_9MICC</name>
<dbReference type="AlphaFoldDB" id="A0A7K1UK91"/>
<gene>
    <name evidence="2" type="ORF">GNZ21_11150</name>
</gene>
<dbReference type="Pfam" id="PF01636">
    <property type="entry name" value="APH"/>
    <property type="match status" value="1"/>
</dbReference>
<dbReference type="Proteomes" id="UP000460157">
    <property type="component" value="Unassembled WGS sequence"/>
</dbReference>
<dbReference type="SUPFAM" id="SSF56112">
    <property type="entry name" value="Protein kinase-like (PK-like)"/>
    <property type="match status" value="1"/>
</dbReference>
<evidence type="ECO:0000313" key="3">
    <source>
        <dbReference type="Proteomes" id="UP000460157"/>
    </source>
</evidence>
<dbReference type="OrthoDB" id="3837844at2"/>
<protein>
    <submittedName>
        <fullName evidence="2">Phosphotransferase</fullName>
    </submittedName>
</protein>
<dbReference type="Gene3D" id="3.90.1200.10">
    <property type="match status" value="1"/>
</dbReference>
<keyword evidence="3" id="KW-1185">Reference proteome</keyword>
<comment type="caution">
    <text evidence="2">The sequence shown here is derived from an EMBL/GenBank/DDBJ whole genome shotgun (WGS) entry which is preliminary data.</text>
</comment>
<evidence type="ECO:0000313" key="2">
    <source>
        <dbReference type="EMBL" id="MVT26907.1"/>
    </source>
</evidence>
<keyword evidence="2" id="KW-0808">Transferase</keyword>